<dbReference type="GO" id="GO:0003677">
    <property type="term" value="F:DNA binding"/>
    <property type="evidence" value="ECO:0007669"/>
    <property type="project" value="InterPro"/>
</dbReference>
<dbReference type="Pfam" id="PF17746">
    <property type="entry name" value="SfsA_N"/>
    <property type="match status" value="1"/>
</dbReference>
<dbReference type="InterPro" id="IPR040452">
    <property type="entry name" value="SfsA_C"/>
</dbReference>
<dbReference type="CDD" id="cd22359">
    <property type="entry name" value="SfsA-like_bacterial"/>
    <property type="match status" value="1"/>
</dbReference>
<dbReference type="AlphaFoldDB" id="A0A4R2RFQ1"/>
<comment type="similarity">
    <text evidence="1">Belongs to the SfsA family.</text>
</comment>
<dbReference type="Pfam" id="PF01986">
    <property type="entry name" value="DUF123"/>
    <property type="match status" value="1"/>
</dbReference>
<accession>A0A4R2RFQ1</accession>
<dbReference type="InterPro" id="IPR002837">
    <property type="entry name" value="DUF123"/>
</dbReference>
<dbReference type="SMART" id="SM00465">
    <property type="entry name" value="GIYc"/>
    <property type="match status" value="1"/>
</dbReference>
<dbReference type="CDD" id="cd10441">
    <property type="entry name" value="GIY-YIG_COG1833"/>
    <property type="match status" value="1"/>
</dbReference>
<dbReference type="InterPro" id="IPR000305">
    <property type="entry name" value="GIY-YIG_endonuc"/>
</dbReference>
<dbReference type="NCBIfam" id="TIGR00230">
    <property type="entry name" value="sfsA"/>
    <property type="match status" value="1"/>
</dbReference>
<dbReference type="RefSeq" id="WP_131919939.1">
    <property type="nucleotide sequence ID" value="NZ_JAOQNU010000021.1"/>
</dbReference>
<proteinExistence type="inferred from homology"/>
<comment type="caution">
    <text evidence="3">The sequence shown here is derived from an EMBL/GenBank/DDBJ whole genome shotgun (WGS) entry which is preliminary data.</text>
</comment>
<sequence length="386" mass="44537">MSDIFFESIITAKFLRRPNRFIVECLLNGEERRAYLPNPGRLWELLFPGTLLYLTANGPEQKTPFTVVGVDRDGQVIMLHTHKTNDVVHRLLRERRIPGLEEWTVVRPEVSVGKHRFDFLLQRQGKPFYLEVKSCTLFEGALAMFPDAVTERGRQHLEALAHMAADDGIDCGVLFLVQWPRAQCFLPDYHTDYAFARTFLAVKDRLWMSAVAISWNQELRLDEGIGAMTIPWGFLDEEVQDGGCYLLLLTLDKETPVTIGKLGERTLPPGHYVYVGSARKNLTQRVERHLRKRKNFHWHIDYLRDRASRCTALAVRTTEDLECTLAAAVQVLAVDEVAGFGASDCRCTSHLFRFDAEPVRDRRFMAMVQHFRMGRLEERLLHHDER</sequence>
<dbReference type="InterPro" id="IPR041465">
    <property type="entry name" value="SfsA_N"/>
</dbReference>
<gene>
    <name evidence="1" type="primary">sfsA</name>
    <name evidence="3" type="ORF">EDD73_12220</name>
</gene>
<dbReference type="OrthoDB" id="9802365at2"/>
<name>A0A4R2RFQ1_9FIRM</name>
<dbReference type="Gene3D" id="2.40.50.580">
    <property type="match status" value="1"/>
</dbReference>
<dbReference type="PANTHER" id="PTHR30545:SF2">
    <property type="entry name" value="SUGAR FERMENTATION STIMULATION PROTEIN A"/>
    <property type="match status" value="1"/>
</dbReference>
<evidence type="ECO:0000256" key="1">
    <source>
        <dbReference type="HAMAP-Rule" id="MF_00095"/>
    </source>
</evidence>
<dbReference type="Proteomes" id="UP000294813">
    <property type="component" value="Unassembled WGS sequence"/>
</dbReference>
<dbReference type="HAMAP" id="MF_00095">
    <property type="entry name" value="SfsA"/>
    <property type="match status" value="1"/>
</dbReference>
<protein>
    <recommendedName>
        <fullName evidence="1">Sugar fermentation stimulation protein homolog</fullName>
    </recommendedName>
</protein>
<dbReference type="InterPro" id="IPR005224">
    <property type="entry name" value="SfsA"/>
</dbReference>
<evidence type="ECO:0000259" key="2">
    <source>
        <dbReference type="SMART" id="SM00465"/>
    </source>
</evidence>
<keyword evidence="4" id="KW-1185">Reference proteome</keyword>
<dbReference type="Pfam" id="PF03749">
    <property type="entry name" value="SfsA"/>
    <property type="match status" value="1"/>
</dbReference>
<evidence type="ECO:0000313" key="3">
    <source>
        <dbReference type="EMBL" id="TCP62450.1"/>
    </source>
</evidence>
<dbReference type="PANTHER" id="PTHR30545">
    <property type="entry name" value="SUGAR FERMENTATION STIMULATION PROTEIN A"/>
    <property type="match status" value="1"/>
</dbReference>
<evidence type="ECO:0000313" key="4">
    <source>
        <dbReference type="Proteomes" id="UP000294813"/>
    </source>
</evidence>
<dbReference type="Gene3D" id="3.40.1350.60">
    <property type="match status" value="1"/>
</dbReference>
<dbReference type="EMBL" id="SLXT01000022">
    <property type="protein sequence ID" value="TCP62450.1"/>
    <property type="molecule type" value="Genomic_DNA"/>
</dbReference>
<reference evidence="3 4" key="1">
    <citation type="submission" date="2019-03" db="EMBL/GenBank/DDBJ databases">
        <title>Genomic Encyclopedia of Type Strains, Phase IV (KMG-IV): sequencing the most valuable type-strain genomes for metagenomic binning, comparative biology and taxonomic classification.</title>
        <authorList>
            <person name="Goeker M."/>
        </authorList>
    </citation>
    <scope>NUCLEOTIDE SEQUENCE [LARGE SCALE GENOMIC DNA]</scope>
    <source>
        <strain evidence="3 4">DSM 11170</strain>
    </source>
</reference>
<feature type="domain" description="GIY-YIG" evidence="2">
    <location>
        <begin position="259"/>
        <end position="355"/>
    </location>
</feature>
<organism evidence="3 4">
    <name type="scientific">Heliophilum fasciatum</name>
    <dbReference type="NCBI Taxonomy" id="35700"/>
    <lineage>
        <taxon>Bacteria</taxon>
        <taxon>Bacillati</taxon>
        <taxon>Bacillota</taxon>
        <taxon>Clostridia</taxon>
        <taxon>Eubacteriales</taxon>
        <taxon>Heliobacteriaceae</taxon>
        <taxon>Heliophilum</taxon>
    </lineage>
</organism>